<dbReference type="EMBL" id="CP095075">
    <property type="protein sequence ID" value="UOR10550.1"/>
    <property type="molecule type" value="Genomic_DNA"/>
</dbReference>
<name>A0ABY4HAX0_9BACI</name>
<feature type="transmembrane region" description="Helical" evidence="1">
    <location>
        <begin position="56"/>
        <end position="76"/>
    </location>
</feature>
<sequence>MIQMVVGSAVTLSAINIAFMGRHFWSVNVIVLLTAVWNFLNLVVVGSMPQAQAISFSLYLVTVIILCLIFVIRNSYYSSNLSETKPKERNIQKVSYVVNIIFFVLICAGALFFTWGLMFAGGFQWKLLLPLSSIVAWLIFYKFQMKLIVKRPVASVLVGLVFLVLALIAPFAIAIFLT</sequence>
<accession>A0ABY4HAX0</accession>
<feature type="transmembrane region" description="Helical" evidence="1">
    <location>
        <begin position="153"/>
        <end position="177"/>
    </location>
</feature>
<organism evidence="2 3">
    <name type="scientific">Halobacillus amylolyticus</name>
    <dbReference type="NCBI Taxonomy" id="2932259"/>
    <lineage>
        <taxon>Bacteria</taxon>
        <taxon>Bacillati</taxon>
        <taxon>Bacillota</taxon>
        <taxon>Bacilli</taxon>
        <taxon>Bacillales</taxon>
        <taxon>Bacillaceae</taxon>
        <taxon>Halobacillus</taxon>
    </lineage>
</organism>
<dbReference type="RefSeq" id="WP_245029693.1">
    <property type="nucleotide sequence ID" value="NZ_CP095075.1"/>
</dbReference>
<evidence type="ECO:0000256" key="1">
    <source>
        <dbReference type="SAM" id="Phobius"/>
    </source>
</evidence>
<feature type="transmembrane region" description="Helical" evidence="1">
    <location>
        <begin position="123"/>
        <end position="141"/>
    </location>
</feature>
<proteinExistence type="predicted"/>
<evidence type="ECO:0000313" key="2">
    <source>
        <dbReference type="EMBL" id="UOR10550.1"/>
    </source>
</evidence>
<keyword evidence="1" id="KW-0812">Transmembrane</keyword>
<evidence type="ECO:0000313" key="3">
    <source>
        <dbReference type="Proteomes" id="UP000830326"/>
    </source>
</evidence>
<feature type="transmembrane region" description="Helical" evidence="1">
    <location>
        <begin position="96"/>
        <end position="117"/>
    </location>
</feature>
<keyword evidence="1" id="KW-1133">Transmembrane helix</keyword>
<dbReference type="Proteomes" id="UP000830326">
    <property type="component" value="Chromosome"/>
</dbReference>
<protein>
    <recommendedName>
        <fullName evidence="4">Cytochrome c assembly protein domain-containing protein</fullName>
    </recommendedName>
</protein>
<evidence type="ECO:0008006" key="4">
    <source>
        <dbReference type="Google" id="ProtNLM"/>
    </source>
</evidence>
<gene>
    <name evidence="2" type="ORF">MUO15_12785</name>
</gene>
<reference evidence="2" key="1">
    <citation type="submission" date="2022-04" db="EMBL/GenBank/DDBJ databases">
        <title>Halobacillus sp. isolated from saltern.</title>
        <authorList>
            <person name="Won M."/>
            <person name="Lee C.-M."/>
            <person name="Woen H.-Y."/>
            <person name="Kwon S.-W."/>
        </authorList>
    </citation>
    <scope>NUCLEOTIDE SEQUENCE</scope>
    <source>
        <strain evidence="2">SSHM10-5</strain>
    </source>
</reference>
<feature type="transmembrane region" description="Helical" evidence="1">
    <location>
        <begin position="24"/>
        <end position="44"/>
    </location>
</feature>
<keyword evidence="1" id="KW-0472">Membrane</keyword>
<keyword evidence="3" id="KW-1185">Reference proteome</keyword>